<dbReference type="PANTHER" id="PTHR30579:SF7">
    <property type="entry name" value="HTH-TYPE TRANSCRIPTIONAL REGULATOR LRHA-RELATED"/>
    <property type="match status" value="1"/>
</dbReference>
<dbReference type="RefSeq" id="WP_132544884.1">
    <property type="nucleotide sequence ID" value="NZ_SLWW01000008.1"/>
</dbReference>
<dbReference type="Pfam" id="PF00126">
    <property type="entry name" value="HTH_1"/>
    <property type="match status" value="1"/>
</dbReference>
<dbReference type="Pfam" id="PF03466">
    <property type="entry name" value="LysR_substrate"/>
    <property type="match status" value="1"/>
</dbReference>
<keyword evidence="2" id="KW-0805">Transcription regulation</keyword>
<evidence type="ECO:0000256" key="1">
    <source>
        <dbReference type="ARBA" id="ARBA00009437"/>
    </source>
</evidence>
<dbReference type="GO" id="GO:0003700">
    <property type="term" value="F:DNA-binding transcription factor activity"/>
    <property type="evidence" value="ECO:0007669"/>
    <property type="project" value="InterPro"/>
</dbReference>
<evidence type="ECO:0000313" key="6">
    <source>
        <dbReference type="EMBL" id="TCO70898.1"/>
    </source>
</evidence>
<dbReference type="OrthoDB" id="8097684at2"/>
<accession>A0A4R2KLL0</accession>
<evidence type="ECO:0000313" key="7">
    <source>
        <dbReference type="Proteomes" id="UP000295142"/>
    </source>
</evidence>
<dbReference type="GO" id="GO:0003677">
    <property type="term" value="F:DNA binding"/>
    <property type="evidence" value="ECO:0007669"/>
    <property type="project" value="UniProtKB-KW"/>
</dbReference>
<dbReference type="Gene3D" id="3.40.190.10">
    <property type="entry name" value="Periplasmic binding protein-like II"/>
    <property type="match status" value="2"/>
</dbReference>
<comment type="caution">
    <text evidence="6">The sequence shown here is derived from an EMBL/GenBank/DDBJ whole genome shotgun (WGS) entry which is preliminary data.</text>
</comment>
<dbReference type="FunFam" id="1.10.10.10:FF:000001">
    <property type="entry name" value="LysR family transcriptional regulator"/>
    <property type="match status" value="1"/>
</dbReference>
<dbReference type="InterPro" id="IPR050176">
    <property type="entry name" value="LTTR"/>
</dbReference>
<protein>
    <submittedName>
        <fullName evidence="6">LysR family transcriptional regulator</fullName>
    </submittedName>
</protein>
<dbReference type="InterPro" id="IPR005119">
    <property type="entry name" value="LysR_subst-bd"/>
</dbReference>
<organism evidence="6 7">
    <name type="scientific">Rhodovulum euryhalinum</name>
    <dbReference type="NCBI Taxonomy" id="35805"/>
    <lineage>
        <taxon>Bacteria</taxon>
        <taxon>Pseudomonadati</taxon>
        <taxon>Pseudomonadota</taxon>
        <taxon>Alphaproteobacteria</taxon>
        <taxon>Rhodobacterales</taxon>
        <taxon>Paracoccaceae</taxon>
        <taxon>Rhodovulum</taxon>
    </lineage>
</organism>
<sequence>MSRNLDLTALRSFVAVAEAGGVTRAAGFLNVTQSAVSMQLKRLEEALDLQLLDRSERRVKLTAAGEQLLGYARRILALNDEVYARMTAQEFEGEIVLGVPHDIVYPAIPRVLNRFAADFPRVKVQLLSSYTVRLKELFRKGGVDIILTTEDRCGEGGETLAELPLVWVGAIGGQVWKQRPLRLAYEHACIFRQGVQAALDRAGIPWEMAVESESIRTVEASVSADLAVHTVVDGMLPPYVEPIQHGGALPELARTKINLYVSDLSSAPVVGELADLIRQTYRVG</sequence>
<dbReference type="PROSITE" id="PS50931">
    <property type="entry name" value="HTH_LYSR"/>
    <property type="match status" value="1"/>
</dbReference>
<comment type="similarity">
    <text evidence="1">Belongs to the LysR transcriptional regulatory family.</text>
</comment>
<keyword evidence="3" id="KW-0238">DNA-binding</keyword>
<dbReference type="InterPro" id="IPR036388">
    <property type="entry name" value="WH-like_DNA-bd_sf"/>
</dbReference>
<keyword evidence="7" id="KW-1185">Reference proteome</keyword>
<dbReference type="SUPFAM" id="SSF53850">
    <property type="entry name" value="Periplasmic binding protein-like II"/>
    <property type="match status" value="1"/>
</dbReference>
<evidence type="ECO:0000259" key="5">
    <source>
        <dbReference type="PROSITE" id="PS50931"/>
    </source>
</evidence>
<proteinExistence type="inferred from homology"/>
<dbReference type="Proteomes" id="UP000295142">
    <property type="component" value="Unassembled WGS sequence"/>
</dbReference>
<dbReference type="InterPro" id="IPR036390">
    <property type="entry name" value="WH_DNA-bd_sf"/>
</dbReference>
<dbReference type="InterPro" id="IPR000847">
    <property type="entry name" value="LysR_HTH_N"/>
</dbReference>
<keyword evidence="4" id="KW-0804">Transcription</keyword>
<gene>
    <name evidence="6" type="ORF">EV655_108139</name>
</gene>
<evidence type="ECO:0000256" key="4">
    <source>
        <dbReference type="ARBA" id="ARBA00023163"/>
    </source>
</evidence>
<evidence type="ECO:0000256" key="3">
    <source>
        <dbReference type="ARBA" id="ARBA00023125"/>
    </source>
</evidence>
<dbReference type="AlphaFoldDB" id="A0A4R2KLL0"/>
<dbReference type="EMBL" id="SLWW01000008">
    <property type="protein sequence ID" value="TCO70898.1"/>
    <property type="molecule type" value="Genomic_DNA"/>
</dbReference>
<reference evidence="6 7" key="1">
    <citation type="submission" date="2019-03" db="EMBL/GenBank/DDBJ databases">
        <title>Genomic Encyclopedia of Type Strains, Phase IV (KMG-IV): sequencing the most valuable type-strain genomes for metagenomic binning, comparative biology and taxonomic classification.</title>
        <authorList>
            <person name="Goeker M."/>
        </authorList>
    </citation>
    <scope>NUCLEOTIDE SEQUENCE [LARGE SCALE GENOMIC DNA]</scope>
    <source>
        <strain evidence="6 7">DSM 4868</strain>
    </source>
</reference>
<evidence type="ECO:0000256" key="2">
    <source>
        <dbReference type="ARBA" id="ARBA00023015"/>
    </source>
</evidence>
<dbReference type="Gene3D" id="1.10.10.10">
    <property type="entry name" value="Winged helix-like DNA-binding domain superfamily/Winged helix DNA-binding domain"/>
    <property type="match status" value="1"/>
</dbReference>
<dbReference type="PRINTS" id="PR00039">
    <property type="entry name" value="HTHLYSR"/>
</dbReference>
<feature type="domain" description="HTH lysR-type" evidence="5">
    <location>
        <begin position="5"/>
        <end position="62"/>
    </location>
</feature>
<dbReference type="SUPFAM" id="SSF46785">
    <property type="entry name" value="Winged helix' DNA-binding domain"/>
    <property type="match status" value="1"/>
</dbReference>
<name>A0A4R2KLL0_9RHOB</name>
<dbReference type="PANTHER" id="PTHR30579">
    <property type="entry name" value="TRANSCRIPTIONAL REGULATOR"/>
    <property type="match status" value="1"/>
</dbReference>